<keyword evidence="1" id="KW-0472">Membrane</keyword>
<dbReference type="AlphaFoldDB" id="A0A7Y2NYQ9"/>
<evidence type="ECO:0000313" key="3">
    <source>
        <dbReference type="EMBL" id="NNG22318.1"/>
    </source>
</evidence>
<dbReference type="InterPro" id="IPR000326">
    <property type="entry name" value="PAP2/HPO"/>
</dbReference>
<keyword evidence="1" id="KW-1133">Transmembrane helix</keyword>
<dbReference type="RefSeq" id="WP_171081559.1">
    <property type="nucleotide sequence ID" value="NZ_JABAIV010000001.1"/>
</dbReference>
<evidence type="ECO:0000256" key="1">
    <source>
        <dbReference type="SAM" id="Phobius"/>
    </source>
</evidence>
<feature type="transmembrane region" description="Helical" evidence="1">
    <location>
        <begin position="216"/>
        <end position="234"/>
    </location>
</feature>
<comment type="caution">
    <text evidence="3">The sequence shown here is derived from an EMBL/GenBank/DDBJ whole genome shotgun (WGS) entry which is preliminary data.</text>
</comment>
<sequence>MQAQHEAAILLETGAAIRIGALLALAGLLIFALGRYTNIDLVLADALYDAAAGAFPWRDAWLTDILGHRILKTALTVLAALHIAAALGDATWPQAVLDRPLARLRLHVIAWSAALVPLAISLLKQGSNAHCPWDLARYGGSQPYVRLFEALPAGALPGHCLPAGHASSALWLVSLAVLWLPDRARRAWRAAGAAIALGTAVGWMQQMRGAHFLTHTLWSVWIACAIVLALVMLLQSRPWPRGRPNGGRPLRVPAGTRWRAR</sequence>
<gene>
    <name evidence="3" type="ORF">HGB41_04805</name>
</gene>
<protein>
    <submittedName>
        <fullName evidence="3">Phosphatase PAP2 family protein</fullName>
    </submittedName>
</protein>
<keyword evidence="4" id="KW-1185">Reference proteome</keyword>
<dbReference type="CDD" id="cd03396">
    <property type="entry name" value="PAP2_like_6"/>
    <property type="match status" value="1"/>
</dbReference>
<feature type="transmembrane region" description="Helical" evidence="1">
    <location>
        <begin position="104"/>
        <end position="123"/>
    </location>
</feature>
<keyword evidence="1" id="KW-0812">Transmembrane</keyword>
<dbReference type="Pfam" id="PF01569">
    <property type="entry name" value="PAP2"/>
    <property type="match status" value="1"/>
</dbReference>
<dbReference type="InterPro" id="IPR036938">
    <property type="entry name" value="PAP2/HPO_sf"/>
</dbReference>
<feature type="transmembrane region" description="Helical" evidence="1">
    <location>
        <begin position="7"/>
        <end position="33"/>
    </location>
</feature>
<feature type="transmembrane region" description="Helical" evidence="1">
    <location>
        <begin position="187"/>
        <end position="204"/>
    </location>
</feature>
<dbReference type="EMBL" id="JABAIV010000001">
    <property type="protein sequence ID" value="NNG22318.1"/>
    <property type="molecule type" value="Genomic_DNA"/>
</dbReference>
<dbReference type="SUPFAM" id="SSF48317">
    <property type="entry name" value="Acid phosphatase/Vanadium-dependent haloperoxidase"/>
    <property type="match status" value="1"/>
</dbReference>
<evidence type="ECO:0000259" key="2">
    <source>
        <dbReference type="Pfam" id="PF01569"/>
    </source>
</evidence>
<organism evidence="3 4">
    <name type="scientific">Telluria aromaticivorans</name>
    <dbReference type="NCBI Taxonomy" id="2725995"/>
    <lineage>
        <taxon>Bacteria</taxon>
        <taxon>Pseudomonadati</taxon>
        <taxon>Pseudomonadota</taxon>
        <taxon>Betaproteobacteria</taxon>
        <taxon>Burkholderiales</taxon>
        <taxon>Oxalobacteraceae</taxon>
        <taxon>Telluria group</taxon>
        <taxon>Telluria</taxon>
    </lineage>
</organism>
<feature type="transmembrane region" description="Helical" evidence="1">
    <location>
        <begin position="161"/>
        <end position="180"/>
    </location>
</feature>
<proteinExistence type="predicted"/>
<evidence type="ECO:0000313" key="4">
    <source>
        <dbReference type="Proteomes" id="UP000533905"/>
    </source>
</evidence>
<name>A0A7Y2NYQ9_9BURK</name>
<accession>A0A7Y2NYQ9</accession>
<dbReference type="Proteomes" id="UP000533905">
    <property type="component" value="Unassembled WGS sequence"/>
</dbReference>
<feature type="domain" description="Phosphatidic acid phosphatase type 2/haloperoxidase" evidence="2">
    <location>
        <begin position="109"/>
        <end position="235"/>
    </location>
</feature>
<reference evidence="3 4" key="1">
    <citation type="submission" date="2020-04" db="EMBL/GenBank/DDBJ databases">
        <title>Massilia sp. nov., a cold adapted bacteria isolated from Arctic soil.</title>
        <authorList>
            <person name="Son J."/>
            <person name="Ka J.-O."/>
        </authorList>
    </citation>
    <scope>NUCLEOTIDE SEQUENCE [LARGE SCALE GENOMIC DNA]</scope>
    <source>
        <strain evidence="3 4">ML15P13</strain>
    </source>
</reference>